<accession>A0A7D5GQD8</accession>
<dbReference type="KEGG" id="haly:HYG82_01600"/>
<gene>
    <name evidence="1" type="ORF">HYG82_01600</name>
</gene>
<name>A0A7D5GQD8_9EURY</name>
<dbReference type="OrthoDB" id="197870at2157"/>
<dbReference type="Proteomes" id="UP000509241">
    <property type="component" value="Chromosome"/>
</dbReference>
<evidence type="ECO:0000313" key="2">
    <source>
        <dbReference type="Proteomes" id="UP000509241"/>
    </source>
</evidence>
<dbReference type="RefSeq" id="WP_179259371.1">
    <property type="nucleotide sequence ID" value="NZ_CP058601.1"/>
</dbReference>
<proteinExistence type="predicted"/>
<dbReference type="Pfam" id="PF13646">
    <property type="entry name" value="HEAT_2"/>
    <property type="match status" value="1"/>
</dbReference>
<evidence type="ECO:0000313" key="1">
    <source>
        <dbReference type="EMBL" id="QLG47629.1"/>
    </source>
</evidence>
<dbReference type="GeneID" id="56031945"/>
<keyword evidence="2" id="KW-1185">Reference proteome</keyword>
<dbReference type="EMBL" id="CP058601">
    <property type="protein sequence ID" value="QLG47629.1"/>
    <property type="molecule type" value="Genomic_DNA"/>
</dbReference>
<organism evidence="1 2">
    <name type="scientific">Natrinema halophilum</name>
    <dbReference type="NCBI Taxonomy" id="1699371"/>
    <lineage>
        <taxon>Archaea</taxon>
        <taxon>Methanobacteriati</taxon>
        <taxon>Methanobacteriota</taxon>
        <taxon>Stenosarchaea group</taxon>
        <taxon>Halobacteria</taxon>
        <taxon>Halobacteriales</taxon>
        <taxon>Natrialbaceae</taxon>
        <taxon>Natrinema</taxon>
    </lineage>
</organism>
<protein>
    <submittedName>
        <fullName evidence="1">HEAT repeat domain-containing protein</fullName>
    </submittedName>
</protein>
<sequence>MIGEGGEAVEYRGRGAAEFDLPSVLAQLDGQDPSEQLAAVRRIRSVIEEHERPAACVPTVPKLRSLLERTDVDFHEEIATCLAELAVEAPSDVAPSTGTIAAVAVERADQPVARELLRCLAAVAAERPAVVGDHTAAIVSVLEQRRGYDRHGLRILAHVSRRRPEEIVQAVSVLTEALKTNPTENGRPVLRAFSRLARSGTTVPSLEFVEHAVDLVDHDETPLRYDAIGCLGDVAAQDPAAVESVCDDLAVALSCADPDTRATAAVTLARVAAERQTAINPVRSQLLGLLTDDHAHVRANACAALGHGRVDAAATRLASLEREDPSAIVRDRAGWALEQLS</sequence>
<dbReference type="SUPFAM" id="SSF48371">
    <property type="entry name" value="ARM repeat"/>
    <property type="match status" value="1"/>
</dbReference>
<dbReference type="Gene3D" id="1.25.10.10">
    <property type="entry name" value="Leucine-rich Repeat Variant"/>
    <property type="match status" value="2"/>
</dbReference>
<reference evidence="1 2" key="1">
    <citation type="submission" date="2020-07" db="EMBL/GenBank/DDBJ databases">
        <authorList>
            <person name="Cui H."/>
        </authorList>
    </citation>
    <scope>NUCLEOTIDE SEQUENCE [LARGE SCALE GENOMIC DNA]</scope>
    <source>
        <strain evidence="1 2">YPL8</strain>
    </source>
</reference>
<dbReference type="AlphaFoldDB" id="A0A7D5GQD8"/>
<dbReference type="InterPro" id="IPR016024">
    <property type="entry name" value="ARM-type_fold"/>
</dbReference>
<dbReference type="InterPro" id="IPR011989">
    <property type="entry name" value="ARM-like"/>
</dbReference>